<comment type="caution">
    <text evidence="2">The sequence shown here is derived from an EMBL/GenBank/DDBJ whole genome shotgun (WGS) entry which is preliminary data.</text>
</comment>
<evidence type="ECO:0000313" key="2">
    <source>
        <dbReference type="EMBL" id="KAK3383206.1"/>
    </source>
</evidence>
<proteinExistence type="predicted"/>
<organism evidence="2 3">
    <name type="scientific">Lasiosphaeria ovina</name>
    <dbReference type="NCBI Taxonomy" id="92902"/>
    <lineage>
        <taxon>Eukaryota</taxon>
        <taxon>Fungi</taxon>
        <taxon>Dikarya</taxon>
        <taxon>Ascomycota</taxon>
        <taxon>Pezizomycotina</taxon>
        <taxon>Sordariomycetes</taxon>
        <taxon>Sordariomycetidae</taxon>
        <taxon>Sordariales</taxon>
        <taxon>Lasiosphaeriaceae</taxon>
        <taxon>Lasiosphaeria</taxon>
    </lineage>
</organism>
<accession>A0AAE0NKG7</accession>
<name>A0AAE0NKG7_9PEZI</name>
<keyword evidence="3" id="KW-1185">Reference proteome</keyword>
<gene>
    <name evidence="2" type="ORF">B0T24DRAFT_604155</name>
</gene>
<dbReference type="AlphaFoldDB" id="A0AAE0NKG7"/>
<sequence length="181" mass="20904">MKAETQRLRVPALHGSNHRPGDDHPLSLGFDLERRASKILCLLAKLELSIRDIASIAWEVEYERRDLIEDIYGLDQLLKEAVSLIAPPELSSQAVTALGKYFDEALIKEKSKNWELGYQCRDLEEDLWKLQLQLRSSVPVEDITHPRWKPRTAMEKNLEDKVVELEDRLRHPKGRARSNSV</sequence>
<dbReference type="EMBL" id="JAULSN010000001">
    <property type="protein sequence ID" value="KAK3383206.1"/>
    <property type="molecule type" value="Genomic_DNA"/>
</dbReference>
<evidence type="ECO:0000256" key="1">
    <source>
        <dbReference type="SAM" id="MobiDB-lite"/>
    </source>
</evidence>
<reference evidence="2" key="1">
    <citation type="journal article" date="2023" name="Mol. Phylogenet. Evol.">
        <title>Genome-scale phylogeny and comparative genomics of the fungal order Sordariales.</title>
        <authorList>
            <person name="Hensen N."/>
            <person name="Bonometti L."/>
            <person name="Westerberg I."/>
            <person name="Brannstrom I.O."/>
            <person name="Guillou S."/>
            <person name="Cros-Aarteil S."/>
            <person name="Calhoun S."/>
            <person name="Haridas S."/>
            <person name="Kuo A."/>
            <person name="Mondo S."/>
            <person name="Pangilinan J."/>
            <person name="Riley R."/>
            <person name="LaButti K."/>
            <person name="Andreopoulos B."/>
            <person name="Lipzen A."/>
            <person name="Chen C."/>
            <person name="Yan M."/>
            <person name="Daum C."/>
            <person name="Ng V."/>
            <person name="Clum A."/>
            <person name="Steindorff A."/>
            <person name="Ohm R.A."/>
            <person name="Martin F."/>
            <person name="Silar P."/>
            <person name="Natvig D.O."/>
            <person name="Lalanne C."/>
            <person name="Gautier V."/>
            <person name="Ament-Velasquez S.L."/>
            <person name="Kruys A."/>
            <person name="Hutchinson M.I."/>
            <person name="Powell A.J."/>
            <person name="Barry K."/>
            <person name="Miller A.N."/>
            <person name="Grigoriev I.V."/>
            <person name="Debuchy R."/>
            <person name="Gladieux P."/>
            <person name="Hiltunen Thoren M."/>
            <person name="Johannesson H."/>
        </authorList>
    </citation>
    <scope>NUCLEOTIDE SEQUENCE</scope>
    <source>
        <strain evidence="2">CBS 958.72</strain>
    </source>
</reference>
<reference evidence="2" key="2">
    <citation type="submission" date="2023-06" db="EMBL/GenBank/DDBJ databases">
        <authorList>
            <consortium name="Lawrence Berkeley National Laboratory"/>
            <person name="Haridas S."/>
            <person name="Hensen N."/>
            <person name="Bonometti L."/>
            <person name="Westerberg I."/>
            <person name="Brannstrom I.O."/>
            <person name="Guillou S."/>
            <person name="Cros-Aarteil S."/>
            <person name="Calhoun S."/>
            <person name="Kuo A."/>
            <person name="Mondo S."/>
            <person name="Pangilinan J."/>
            <person name="Riley R."/>
            <person name="Labutti K."/>
            <person name="Andreopoulos B."/>
            <person name="Lipzen A."/>
            <person name="Chen C."/>
            <person name="Yanf M."/>
            <person name="Daum C."/>
            <person name="Ng V."/>
            <person name="Clum A."/>
            <person name="Steindorff A."/>
            <person name="Ohm R."/>
            <person name="Martin F."/>
            <person name="Silar P."/>
            <person name="Natvig D."/>
            <person name="Lalanne C."/>
            <person name="Gautier V."/>
            <person name="Ament-Velasquez S.L."/>
            <person name="Kruys A."/>
            <person name="Hutchinson M.I."/>
            <person name="Powell A.J."/>
            <person name="Barry K."/>
            <person name="Miller A.N."/>
            <person name="Grigoriev I.V."/>
            <person name="Debuchy R."/>
            <person name="Gladieux P."/>
            <person name="Thoren M.H."/>
            <person name="Johannesson H."/>
        </authorList>
    </citation>
    <scope>NUCLEOTIDE SEQUENCE</scope>
    <source>
        <strain evidence="2">CBS 958.72</strain>
    </source>
</reference>
<dbReference type="Proteomes" id="UP001287356">
    <property type="component" value="Unassembled WGS sequence"/>
</dbReference>
<evidence type="ECO:0000313" key="3">
    <source>
        <dbReference type="Proteomes" id="UP001287356"/>
    </source>
</evidence>
<protein>
    <submittedName>
        <fullName evidence="2">Uncharacterized protein</fullName>
    </submittedName>
</protein>
<feature type="region of interest" description="Disordered" evidence="1">
    <location>
        <begin position="1"/>
        <end position="21"/>
    </location>
</feature>